<keyword evidence="7" id="KW-0812">Transmembrane</keyword>
<dbReference type="InterPro" id="IPR042302">
    <property type="entry name" value="E1_FCCH_sf"/>
</dbReference>
<evidence type="ECO:0000313" key="10">
    <source>
        <dbReference type="EMBL" id="AYV80071.1"/>
    </source>
</evidence>
<organism evidence="10">
    <name type="scientific">Gaeavirus sp</name>
    <dbReference type="NCBI Taxonomy" id="2487767"/>
    <lineage>
        <taxon>Viruses</taxon>
        <taxon>Varidnaviria</taxon>
        <taxon>Bamfordvirae</taxon>
        <taxon>Nucleocytoviricota</taxon>
        <taxon>Megaviricetes</taxon>
        <taxon>Imitervirales</taxon>
        <taxon>Mimiviridae</taxon>
        <taxon>Klosneuvirinae</taxon>
    </lineage>
</organism>
<evidence type="ECO:0000256" key="3">
    <source>
        <dbReference type="ARBA" id="ARBA00022598"/>
    </source>
</evidence>
<dbReference type="UniPathway" id="UPA00143"/>
<evidence type="ECO:0000259" key="8">
    <source>
        <dbReference type="Pfam" id="PF00899"/>
    </source>
</evidence>
<dbReference type="Gene3D" id="3.40.50.720">
    <property type="entry name" value="NAD(P)-binding Rossmann-like Domain"/>
    <property type="match status" value="1"/>
</dbReference>
<accession>A0A3G5A1K2</accession>
<feature type="transmembrane region" description="Helical" evidence="7">
    <location>
        <begin position="125"/>
        <end position="143"/>
    </location>
</feature>
<dbReference type="GO" id="GO:0005524">
    <property type="term" value="F:ATP binding"/>
    <property type="evidence" value="ECO:0007669"/>
    <property type="project" value="UniProtKB-KW"/>
</dbReference>
<protein>
    <submittedName>
        <fullName evidence="10">Ubiquitin-activating enzyme</fullName>
    </submittedName>
</protein>
<keyword evidence="5" id="KW-0833">Ubl conjugation pathway</keyword>
<dbReference type="Gene3D" id="3.50.50.80">
    <property type="entry name" value="Ubiquitin-activating enzyme E1, inactive adenylation domain, subdomain 1"/>
    <property type="match status" value="1"/>
</dbReference>
<evidence type="ECO:0000256" key="1">
    <source>
        <dbReference type="ARBA" id="ARBA00004906"/>
    </source>
</evidence>
<evidence type="ECO:0000256" key="5">
    <source>
        <dbReference type="ARBA" id="ARBA00022786"/>
    </source>
</evidence>
<evidence type="ECO:0000256" key="4">
    <source>
        <dbReference type="ARBA" id="ARBA00022741"/>
    </source>
</evidence>
<dbReference type="Gene3D" id="3.40.50.12550">
    <property type="entry name" value="Ubiquitin-activating enzyme E1, inactive adenylation domain, subdomain 2"/>
    <property type="match status" value="1"/>
</dbReference>
<dbReference type="FunFam" id="3.50.50.80:FF:000002">
    <property type="entry name" value="SUMO-activating enzyme subunit 2"/>
    <property type="match status" value="1"/>
</dbReference>
<dbReference type="EMBL" id="MK072206">
    <property type="protein sequence ID" value="AYV80071.1"/>
    <property type="molecule type" value="Genomic_DNA"/>
</dbReference>
<sequence>MEDRYSRQLYSIGQDVMLSLSKAKVLIIGYTTVSLEIIKNLALLGIQNIDIHTTTSDSTNYKYFRSDTGLPFEDLIKLNPTITISEVHILNEFNQYREDSISKYNLVICINRGPIEYKLSRITRILNIPFIMTGAYGLMGFVFNDFGPTFTINDQDGDTYENLIIESISNKTINFKENHHLSDKDILITEIDGILTYLQVHETKTPLIIEMTEVPEQDLTKYNRLIKKKIPKTITFKALDESITNIDTVFADTSVPFTRSNDLHEIHNAYSFFTEMYPNSELTYERLTQFIDDYDSKPDEFKIIAKKFCLTSDGDFLPIASIIGAVCSHEVLKCLGKKYTPISQWYYMDSYELIDDSEVQDIFTHKRRRTETKYSGIINALGEELTTKLQRSKPFVIGAGAIGCELLKNLSMLGIRDITITDMDHIEKSNLSRQFLFNDHDMRQSKATTAANKIQQMNPDITVTTYTQKVCSETELIFNSEFSNSITVYLNALDNVEARLYVDSQAIKYQKPLIDSGTLGAKGNVQVIIPYLTESYGSATDPDDKTEIPICTIKSFPFKQAHTIQWARELFETEFNEIPSKIAKYNNITNLEKATPTEIQQLIRNLYKYRYYSSPNPNYHKILSHIFIENFDYNTKELLSKYTDPSKKPEGKILPIILDYTNYIPEINEFMTHGYKIMNQVFKTDYIYDPSTHTDLLDLDAIDINYEEVTTTNDFTFVHKIITGLHGLLHKVEFEKDDDTLGHVSWLFTTSNIRNSQYKIEQSDLPTTRKISGNIIPAMITTTSLIAGYQVLEYIKLIKYYDPDEITDINKFKNRFVNLNTNYIDGITPMPAPKVKIGSIELSLWDRIAVNTYNVKEILENIYDITSTNAEFIMHGKDIVYDGEDILIDTIDFTHKLVCIISDIEIPIYYEE</sequence>
<dbReference type="Pfam" id="PF00899">
    <property type="entry name" value="ThiF"/>
    <property type="match status" value="1"/>
</dbReference>
<keyword evidence="6" id="KW-0067">ATP-binding</keyword>
<dbReference type="GO" id="GO:0016779">
    <property type="term" value="F:nucleotidyltransferase activity"/>
    <property type="evidence" value="ECO:0007669"/>
    <property type="project" value="TreeGrafter"/>
</dbReference>
<dbReference type="PANTHER" id="PTHR10953">
    <property type="entry name" value="UBIQUITIN-ACTIVATING ENZYME E1"/>
    <property type="match status" value="1"/>
</dbReference>
<dbReference type="GO" id="GO:0016567">
    <property type="term" value="P:protein ubiquitination"/>
    <property type="evidence" value="ECO:0007669"/>
    <property type="project" value="UniProtKB-UniPathway"/>
</dbReference>
<dbReference type="Gene3D" id="2.40.30.180">
    <property type="entry name" value="Ubiquitin-activating enzyme E1, FCCH domain"/>
    <property type="match status" value="1"/>
</dbReference>
<dbReference type="InterPro" id="IPR000594">
    <property type="entry name" value="ThiF_NAD_FAD-bd"/>
</dbReference>
<dbReference type="InterPro" id="IPR042449">
    <property type="entry name" value="Ub-E1_IAD_1"/>
</dbReference>
<dbReference type="InterPro" id="IPR000011">
    <property type="entry name" value="UBQ/SUMO-activ_enz_E1-like"/>
</dbReference>
<dbReference type="GO" id="GO:0004792">
    <property type="term" value="F:thiosulfate-cyanide sulfurtransferase activity"/>
    <property type="evidence" value="ECO:0007669"/>
    <property type="project" value="TreeGrafter"/>
</dbReference>
<dbReference type="GO" id="GO:0008641">
    <property type="term" value="F:ubiquitin-like modifier activating enzyme activity"/>
    <property type="evidence" value="ECO:0007669"/>
    <property type="project" value="InterPro"/>
</dbReference>
<dbReference type="PANTHER" id="PTHR10953:SF4">
    <property type="entry name" value="UBIQUITIN-ACTIVATING ENZYME E1 C-TERMINAL DOMAIN-CONTAINING PROTEIN"/>
    <property type="match status" value="1"/>
</dbReference>
<dbReference type="InterPro" id="IPR042063">
    <property type="entry name" value="Ubi_acti_E1_SCCH"/>
</dbReference>
<evidence type="ECO:0000259" key="9">
    <source>
        <dbReference type="Pfam" id="PF10585"/>
    </source>
</evidence>
<dbReference type="InterPro" id="IPR019572">
    <property type="entry name" value="UBA_E1_SCCH"/>
</dbReference>
<dbReference type="SUPFAM" id="SSF69572">
    <property type="entry name" value="Activating enzymes of the ubiquitin-like proteins"/>
    <property type="match status" value="2"/>
</dbReference>
<dbReference type="InterPro" id="IPR033127">
    <property type="entry name" value="UBQ-activ_enz_E1_Cys_AS"/>
</dbReference>
<evidence type="ECO:0000256" key="2">
    <source>
        <dbReference type="ARBA" id="ARBA00005673"/>
    </source>
</evidence>
<dbReference type="PRINTS" id="PR01849">
    <property type="entry name" value="UBIQUITINACT"/>
</dbReference>
<dbReference type="Gene3D" id="1.10.10.2660">
    <property type="entry name" value="Ubiquitin-activating enzyme E1, SCCH domain"/>
    <property type="match status" value="1"/>
</dbReference>
<comment type="pathway">
    <text evidence="1">Protein modification; protein ubiquitination.</text>
</comment>
<dbReference type="InterPro" id="IPR035985">
    <property type="entry name" value="Ubiquitin-activating_enz"/>
</dbReference>
<name>A0A3G5A1K2_9VIRU</name>
<gene>
    <name evidence="10" type="ORF">Gaeavirus8_2</name>
</gene>
<dbReference type="PROSITE" id="PS00865">
    <property type="entry name" value="UBIQUITIN_ACTIVAT_2"/>
    <property type="match status" value="1"/>
</dbReference>
<dbReference type="InterPro" id="IPR045886">
    <property type="entry name" value="ThiF/MoeB/HesA"/>
</dbReference>
<evidence type="ECO:0000256" key="7">
    <source>
        <dbReference type="SAM" id="Phobius"/>
    </source>
</evidence>
<proteinExistence type="inferred from homology"/>
<keyword evidence="7" id="KW-0472">Membrane</keyword>
<dbReference type="Pfam" id="PF10585">
    <property type="entry name" value="UBA_E1_SCCH"/>
    <property type="match status" value="1"/>
</dbReference>
<keyword evidence="7" id="KW-1133">Transmembrane helix</keyword>
<feature type="domain" description="THIF-type NAD/FAD binding fold" evidence="8">
    <location>
        <begin position="378"/>
        <end position="824"/>
    </location>
</feature>
<feature type="domain" description="Ubiquitin-activating enzyme SCCH" evidence="9">
    <location>
        <begin position="557"/>
        <end position="767"/>
    </location>
</feature>
<comment type="similarity">
    <text evidence="2">Belongs to the ubiquitin-activating E1 family.</text>
</comment>
<keyword evidence="4" id="KW-0547">Nucleotide-binding</keyword>
<keyword evidence="3" id="KW-0436">Ligase</keyword>
<reference evidence="10" key="1">
    <citation type="submission" date="2018-10" db="EMBL/GenBank/DDBJ databases">
        <title>Hidden diversity of soil giant viruses.</title>
        <authorList>
            <person name="Schulz F."/>
            <person name="Alteio L."/>
            <person name="Goudeau D."/>
            <person name="Ryan E.M."/>
            <person name="Malmstrom R.R."/>
            <person name="Blanchard J."/>
            <person name="Woyke T."/>
        </authorList>
    </citation>
    <scope>NUCLEOTIDE SEQUENCE</scope>
    <source>
        <strain evidence="10">GAV1</strain>
    </source>
</reference>
<evidence type="ECO:0000256" key="6">
    <source>
        <dbReference type="ARBA" id="ARBA00022840"/>
    </source>
</evidence>